<dbReference type="RefSeq" id="WP_354557395.1">
    <property type="nucleotide sequence ID" value="NZ_JBEPMB010000005.1"/>
</dbReference>
<gene>
    <name evidence="2" type="ORF">ABID16_003250</name>
</gene>
<feature type="transmembrane region" description="Helical" evidence="1">
    <location>
        <begin position="151"/>
        <end position="170"/>
    </location>
</feature>
<protein>
    <submittedName>
        <fullName evidence="2">Uncharacterized protein</fullName>
    </submittedName>
</protein>
<dbReference type="Proteomes" id="UP001549047">
    <property type="component" value="Unassembled WGS sequence"/>
</dbReference>
<accession>A0ABV2J2C7</accession>
<sequence length="174" mass="18572">MDRSEPRALDPLTSAAMSVSMVIALNKPIYPLYVWWLAPDALKASLWTAVSLPIWVALPFLARRNPYVARVALVAVGAIDTAAIGFALGDGTGAWLFLFAALMLAAMSFEATEVWTRRIAVAGVFVLFGLTFGRFPVGLAGAFSADSVTTLFKLNAFGAAALLAFIGLRYPSAR</sequence>
<name>A0ABV2J2C7_9HYPH</name>
<evidence type="ECO:0000313" key="3">
    <source>
        <dbReference type="Proteomes" id="UP001549047"/>
    </source>
</evidence>
<comment type="caution">
    <text evidence="2">The sequence shown here is derived from an EMBL/GenBank/DDBJ whole genome shotgun (WGS) entry which is preliminary data.</text>
</comment>
<reference evidence="2 3" key="1">
    <citation type="submission" date="2024-06" db="EMBL/GenBank/DDBJ databases">
        <title>Genomic Encyclopedia of Type Strains, Phase IV (KMG-IV): sequencing the most valuable type-strain genomes for metagenomic binning, comparative biology and taxonomic classification.</title>
        <authorList>
            <person name="Goeker M."/>
        </authorList>
    </citation>
    <scope>NUCLEOTIDE SEQUENCE [LARGE SCALE GENOMIC DNA]</scope>
    <source>
        <strain evidence="2 3">DSM 29780</strain>
    </source>
</reference>
<feature type="transmembrane region" description="Helical" evidence="1">
    <location>
        <begin position="12"/>
        <end position="38"/>
    </location>
</feature>
<keyword evidence="1" id="KW-0812">Transmembrane</keyword>
<keyword evidence="3" id="KW-1185">Reference proteome</keyword>
<evidence type="ECO:0000313" key="2">
    <source>
        <dbReference type="EMBL" id="MET3614907.1"/>
    </source>
</evidence>
<proteinExistence type="predicted"/>
<keyword evidence="1" id="KW-1133">Transmembrane helix</keyword>
<dbReference type="EMBL" id="JBEPMB010000005">
    <property type="protein sequence ID" value="MET3614907.1"/>
    <property type="molecule type" value="Genomic_DNA"/>
</dbReference>
<feature type="transmembrane region" description="Helical" evidence="1">
    <location>
        <begin position="44"/>
        <end position="61"/>
    </location>
</feature>
<evidence type="ECO:0000256" key="1">
    <source>
        <dbReference type="SAM" id="Phobius"/>
    </source>
</evidence>
<feature type="transmembrane region" description="Helical" evidence="1">
    <location>
        <begin position="119"/>
        <end position="145"/>
    </location>
</feature>
<feature type="transmembrane region" description="Helical" evidence="1">
    <location>
        <begin position="94"/>
        <end position="112"/>
    </location>
</feature>
<organism evidence="2 3">
    <name type="scientific">Rhizobium aquaticum</name>
    <dbReference type="NCBI Taxonomy" id="1549636"/>
    <lineage>
        <taxon>Bacteria</taxon>
        <taxon>Pseudomonadati</taxon>
        <taxon>Pseudomonadota</taxon>
        <taxon>Alphaproteobacteria</taxon>
        <taxon>Hyphomicrobiales</taxon>
        <taxon>Rhizobiaceae</taxon>
        <taxon>Rhizobium/Agrobacterium group</taxon>
        <taxon>Rhizobium</taxon>
    </lineage>
</organism>
<feature type="transmembrane region" description="Helical" evidence="1">
    <location>
        <begin position="68"/>
        <end position="88"/>
    </location>
</feature>
<keyword evidence="1" id="KW-0472">Membrane</keyword>